<dbReference type="EMBL" id="LUGH01000442">
    <property type="protein sequence ID" value="OBZ85017.1"/>
    <property type="molecule type" value="Genomic_DNA"/>
</dbReference>
<reference evidence="3 4" key="1">
    <citation type="submission" date="2016-03" db="EMBL/GenBank/DDBJ databases">
        <title>Choanephora cucurbitarum.</title>
        <authorList>
            <person name="Min B."/>
            <person name="Park H."/>
            <person name="Park J.-H."/>
            <person name="Shin H.-D."/>
            <person name="Choi I.-G."/>
        </authorList>
    </citation>
    <scope>NUCLEOTIDE SEQUENCE [LARGE SCALE GENOMIC DNA]</scope>
    <source>
        <strain evidence="3 4">KUS-F28377</strain>
    </source>
</reference>
<dbReference type="InterPro" id="IPR032675">
    <property type="entry name" value="LRR_dom_sf"/>
</dbReference>
<dbReference type="PANTHER" id="PTHR13318">
    <property type="entry name" value="PARTNER OF PAIRED, ISOFORM B-RELATED"/>
    <property type="match status" value="1"/>
</dbReference>
<dbReference type="InterPro" id="IPR001810">
    <property type="entry name" value="F-box_dom"/>
</dbReference>
<protein>
    <recommendedName>
        <fullName evidence="2">F-box domain-containing protein</fullName>
    </recommendedName>
</protein>
<dbReference type="PROSITE" id="PS50181">
    <property type="entry name" value="FBOX"/>
    <property type="match status" value="1"/>
</dbReference>
<dbReference type="Gene3D" id="3.80.10.10">
    <property type="entry name" value="Ribonuclease Inhibitor"/>
    <property type="match status" value="3"/>
</dbReference>
<keyword evidence="4" id="KW-1185">Reference proteome</keyword>
<evidence type="ECO:0000313" key="3">
    <source>
        <dbReference type="EMBL" id="OBZ85017.1"/>
    </source>
</evidence>
<feature type="domain" description="F-box" evidence="2">
    <location>
        <begin position="1"/>
        <end position="47"/>
    </location>
</feature>
<dbReference type="GO" id="GO:0019005">
    <property type="term" value="C:SCF ubiquitin ligase complex"/>
    <property type="evidence" value="ECO:0007669"/>
    <property type="project" value="TreeGrafter"/>
</dbReference>
<evidence type="ECO:0000313" key="4">
    <source>
        <dbReference type="Proteomes" id="UP000093000"/>
    </source>
</evidence>
<evidence type="ECO:0000259" key="2">
    <source>
        <dbReference type="PROSITE" id="PS50181"/>
    </source>
</evidence>
<dbReference type="Proteomes" id="UP000093000">
    <property type="component" value="Unassembled WGS sequence"/>
</dbReference>
<dbReference type="AlphaFoldDB" id="A0A1C7N7J8"/>
<dbReference type="PANTHER" id="PTHR13318:SF190">
    <property type="entry name" value="PARTNER OF PAIRED, ISOFORM B"/>
    <property type="match status" value="1"/>
</dbReference>
<proteinExistence type="predicted"/>
<comment type="caution">
    <text evidence="3">The sequence shown here is derived from an EMBL/GenBank/DDBJ whole genome shotgun (WGS) entry which is preliminary data.</text>
</comment>
<dbReference type="SUPFAM" id="SSF52047">
    <property type="entry name" value="RNI-like"/>
    <property type="match status" value="1"/>
</dbReference>
<feature type="region of interest" description="Disordered" evidence="1">
    <location>
        <begin position="332"/>
        <end position="378"/>
    </location>
</feature>
<gene>
    <name evidence="3" type="ORF">A0J61_06928</name>
</gene>
<name>A0A1C7N7J8_9FUNG</name>
<dbReference type="OrthoDB" id="3219396at2759"/>
<organism evidence="3 4">
    <name type="scientific">Choanephora cucurbitarum</name>
    <dbReference type="NCBI Taxonomy" id="101091"/>
    <lineage>
        <taxon>Eukaryota</taxon>
        <taxon>Fungi</taxon>
        <taxon>Fungi incertae sedis</taxon>
        <taxon>Mucoromycota</taxon>
        <taxon>Mucoromycotina</taxon>
        <taxon>Mucoromycetes</taxon>
        <taxon>Mucorales</taxon>
        <taxon>Mucorineae</taxon>
        <taxon>Choanephoraceae</taxon>
        <taxon>Choanephoroideae</taxon>
        <taxon>Choanephora</taxon>
    </lineage>
</organism>
<accession>A0A1C7N7J8</accession>
<dbReference type="GO" id="GO:0031146">
    <property type="term" value="P:SCF-dependent proteasomal ubiquitin-dependent protein catabolic process"/>
    <property type="evidence" value="ECO:0007669"/>
    <property type="project" value="TreeGrafter"/>
</dbReference>
<sequence length="550" mass="63101">MLLNLPAELLLRIINHVPKIGDKIQLSKTCQSLRHLLCTQAACWTQLDFSDYGTTLNTNHLLQFLRSYPIELWSCKASISPSTALNMPITMIDLSGCWNLSEDLMVALIRSLRQLSELHLNGYPLCKDKISSSLGFEYQRDHVYQVRPSHDLASMTMDLSKEPTQRLKVPFVLICSILDQLNYLHTLCIQYQDLAAQQQHGSFDFSAFCHIQHLDISSCMIDQATLQAMFRKIGPRLKTLKMLNIDLSSLSWLCLSQFGKQLTCLHVSCNDPALLFNIRHVVLHLKALQDFRLTRLRTGEIDSVVHQLNPHVLERLDLSPKMSIYPKSITRYPSTKQPGIEKATQRLQSRRGSIPTHKRHPPEAQKLIDEAEPTQSQSERIRHYATIEHDLLLSDASLHYLSQCHHLIELRLCFPKVSAQALHQLLSSLPRLEVVELRQRKEQQGDCLTGLMDSKTLKELYLFGVWISEETIERITQTESNILPSLRHLTVSGGGRIIESNLEKLLVSLQSLHTFCLGQIEGPIEWKSYVFDDRRNLTFSKDRQNQWYLA</sequence>
<dbReference type="STRING" id="101091.A0A1C7N7J8"/>
<evidence type="ECO:0000256" key="1">
    <source>
        <dbReference type="SAM" id="MobiDB-lite"/>
    </source>
</evidence>
<dbReference type="InParanoid" id="A0A1C7N7J8"/>